<gene>
    <name evidence="3" type="ORF">FE697_019810</name>
</gene>
<name>A0A5Q6RJA2_9ACTN</name>
<accession>A0A5Q6RJA2</accession>
<feature type="transmembrane region" description="Helical" evidence="2">
    <location>
        <begin position="172"/>
        <end position="197"/>
    </location>
</feature>
<keyword evidence="2" id="KW-1133">Transmembrane helix</keyword>
<sequence length="291" mass="30902">MRRVAGFGLLALGVVIAVVGAVGAVAFGPDDRMTTGTREVDTDARAVVTRPAVLARYGPQVSVQVELPDDKPVFLGLASTVDVDDYLESTQRVEITRYRVPWSVTTKDVAGDPFLPAAPTALDWWLEATSGVGGAQLRFELPDETVSLAVLAMGDADLSGLRVTGAYEVPGAFGVSLGAAVGGLGIALLGVVVAGLVPAVRRRTPSLDAAAFVDDEWDEPWLETDPADADTWDDFLEESDPTAPTRKPSKPWSTKLTPSRKPRSAKKQKPHQAQRVPSSEVSGTDRVKEDA</sequence>
<proteinExistence type="predicted"/>
<feature type="compositionally biased region" description="Acidic residues" evidence="1">
    <location>
        <begin position="218"/>
        <end position="240"/>
    </location>
</feature>
<protein>
    <submittedName>
        <fullName evidence="3">Uncharacterized protein</fullName>
    </submittedName>
</protein>
<keyword evidence="2" id="KW-0812">Transmembrane</keyword>
<comment type="caution">
    <text evidence="3">The sequence shown here is derived from an EMBL/GenBank/DDBJ whole genome shotgun (WGS) entry which is preliminary data.</text>
</comment>
<dbReference type="OrthoDB" id="4827453at2"/>
<evidence type="ECO:0000313" key="4">
    <source>
        <dbReference type="Proteomes" id="UP000307768"/>
    </source>
</evidence>
<dbReference type="AlphaFoldDB" id="A0A5Q6RJA2"/>
<keyword evidence="2" id="KW-0472">Membrane</keyword>
<organism evidence="3 4">
    <name type="scientific">Mumia zhuanghuii</name>
    <dbReference type="NCBI Taxonomy" id="2585211"/>
    <lineage>
        <taxon>Bacteria</taxon>
        <taxon>Bacillati</taxon>
        <taxon>Actinomycetota</taxon>
        <taxon>Actinomycetes</taxon>
        <taxon>Propionibacteriales</taxon>
        <taxon>Nocardioidaceae</taxon>
        <taxon>Mumia</taxon>
    </lineage>
</organism>
<feature type="compositionally biased region" description="Basic residues" evidence="1">
    <location>
        <begin position="258"/>
        <end position="272"/>
    </location>
</feature>
<reference evidence="3 4" key="1">
    <citation type="submission" date="2019-09" db="EMBL/GenBank/DDBJ databases">
        <title>Mumia zhuanghuii sp. nov. isolated from the intestinal contents of plateau pika (Ochotona curzoniae) in the Qinghai-Tibet plateau of China.</title>
        <authorList>
            <person name="Tian Z."/>
        </authorList>
    </citation>
    <scope>NUCLEOTIDE SEQUENCE [LARGE SCALE GENOMIC DNA]</scope>
    <source>
        <strain evidence="4">350</strain>
    </source>
</reference>
<dbReference type="Proteomes" id="UP000307768">
    <property type="component" value="Unassembled WGS sequence"/>
</dbReference>
<dbReference type="RefSeq" id="WP_149771388.1">
    <property type="nucleotide sequence ID" value="NZ_VDFQ02000007.1"/>
</dbReference>
<evidence type="ECO:0000256" key="1">
    <source>
        <dbReference type="SAM" id="MobiDB-lite"/>
    </source>
</evidence>
<feature type="region of interest" description="Disordered" evidence="1">
    <location>
        <begin position="218"/>
        <end position="291"/>
    </location>
</feature>
<dbReference type="EMBL" id="VDFQ02000007">
    <property type="protein sequence ID" value="KAA1418099.1"/>
    <property type="molecule type" value="Genomic_DNA"/>
</dbReference>
<evidence type="ECO:0000313" key="3">
    <source>
        <dbReference type="EMBL" id="KAA1418099.1"/>
    </source>
</evidence>
<evidence type="ECO:0000256" key="2">
    <source>
        <dbReference type="SAM" id="Phobius"/>
    </source>
</evidence>